<name>A0AAW1VKP2_RUBAR</name>
<feature type="signal peptide" evidence="1">
    <location>
        <begin position="1"/>
        <end position="21"/>
    </location>
</feature>
<keyword evidence="1" id="KW-0732">Signal</keyword>
<dbReference type="Proteomes" id="UP001457282">
    <property type="component" value="Unassembled WGS sequence"/>
</dbReference>
<organism evidence="2 3">
    <name type="scientific">Rubus argutus</name>
    <name type="common">Southern blackberry</name>
    <dbReference type="NCBI Taxonomy" id="59490"/>
    <lineage>
        <taxon>Eukaryota</taxon>
        <taxon>Viridiplantae</taxon>
        <taxon>Streptophyta</taxon>
        <taxon>Embryophyta</taxon>
        <taxon>Tracheophyta</taxon>
        <taxon>Spermatophyta</taxon>
        <taxon>Magnoliopsida</taxon>
        <taxon>eudicotyledons</taxon>
        <taxon>Gunneridae</taxon>
        <taxon>Pentapetalae</taxon>
        <taxon>rosids</taxon>
        <taxon>fabids</taxon>
        <taxon>Rosales</taxon>
        <taxon>Rosaceae</taxon>
        <taxon>Rosoideae</taxon>
        <taxon>Rosoideae incertae sedis</taxon>
        <taxon>Rubus</taxon>
    </lineage>
</organism>
<dbReference type="AlphaFoldDB" id="A0AAW1VKP2"/>
<dbReference type="EMBL" id="JBEDUW010000238">
    <property type="protein sequence ID" value="KAK9903132.1"/>
    <property type="molecule type" value="Genomic_DNA"/>
</dbReference>
<accession>A0AAW1VKP2</accession>
<evidence type="ECO:0000313" key="3">
    <source>
        <dbReference type="Proteomes" id="UP001457282"/>
    </source>
</evidence>
<keyword evidence="3" id="KW-1185">Reference proteome</keyword>
<evidence type="ECO:0000313" key="2">
    <source>
        <dbReference type="EMBL" id="KAK9903132.1"/>
    </source>
</evidence>
<comment type="caution">
    <text evidence="2">The sequence shown here is derived from an EMBL/GenBank/DDBJ whole genome shotgun (WGS) entry which is preliminary data.</text>
</comment>
<reference evidence="2 3" key="1">
    <citation type="journal article" date="2023" name="G3 (Bethesda)">
        <title>A chromosome-length genome assembly and annotation of blackberry (Rubus argutus, cv. 'Hillquist').</title>
        <authorList>
            <person name="Bruna T."/>
            <person name="Aryal R."/>
            <person name="Dudchenko O."/>
            <person name="Sargent D.J."/>
            <person name="Mead D."/>
            <person name="Buti M."/>
            <person name="Cavallini A."/>
            <person name="Hytonen T."/>
            <person name="Andres J."/>
            <person name="Pham M."/>
            <person name="Weisz D."/>
            <person name="Mascagni F."/>
            <person name="Usai G."/>
            <person name="Natali L."/>
            <person name="Bassil N."/>
            <person name="Fernandez G.E."/>
            <person name="Lomsadze A."/>
            <person name="Armour M."/>
            <person name="Olukolu B."/>
            <person name="Poorten T."/>
            <person name="Britton C."/>
            <person name="Davik J."/>
            <person name="Ashrafi H."/>
            <person name="Aiden E.L."/>
            <person name="Borodovsky M."/>
            <person name="Worthington M."/>
        </authorList>
    </citation>
    <scope>NUCLEOTIDE SEQUENCE [LARGE SCALE GENOMIC DNA]</scope>
    <source>
        <strain evidence="2">PI 553951</strain>
    </source>
</reference>
<feature type="chain" id="PRO_5043564989" evidence="1">
    <location>
        <begin position="22"/>
        <end position="68"/>
    </location>
</feature>
<proteinExistence type="predicted"/>
<protein>
    <submittedName>
        <fullName evidence="2">Uncharacterized protein</fullName>
    </submittedName>
</protein>
<evidence type="ECO:0000256" key="1">
    <source>
        <dbReference type="SAM" id="SignalP"/>
    </source>
</evidence>
<sequence length="68" mass="7888">MHPYLLFQNISFVLLVISTTCLIFQVPPSFPADDDQQYLECRRSLFQCGNIQHIGYPFWGSIRPQHCG</sequence>
<gene>
    <name evidence="2" type="ORF">M0R45_001270</name>
</gene>